<protein>
    <submittedName>
        <fullName evidence="1">Uncharacterized protein</fullName>
    </submittedName>
</protein>
<dbReference type="Proteomes" id="UP000245119">
    <property type="component" value="Linkage Group LG2"/>
</dbReference>
<gene>
    <name evidence="1" type="ORF">C0Q70_03577</name>
</gene>
<evidence type="ECO:0000313" key="2">
    <source>
        <dbReference type="Proteomes" id="UP000245119"/>
    </source>
</evidence>
<reference evidence="1 2" key="1">
    <citation type="submission" date="2018-04" db="EMBL/GenBank/DDBJ databases">
        <title>The genome of golden apple snail Pomacea canaliculata provides insight into stress tolerance and invasive adaptation.</title>
        <authorList>
            <person name="Liu C."/>
            <person name="Liu B."/>
            <person name="Ren Y."/>
            <person name="Zhang Y."/>
            <person name="Wang H."/>
            <person name="Li S."/>
            <person name="Jiang F."/>
            <person name="Yin L."/>
            <person name="Zhang G."/>
            <person name="Qian W."/>
            <person name="Fan W."/>
        </authorList>
    </citation>
    <scope>NUCLEOTIDE SEQUENCE [LARGE SCALE GENOMIC DNA]</scope>
    <source>
        <strain evidence="1">SZHN2017</strain>
        <tissue evidence="1">Muscle</tissue>
    </source>
</reference>
<accession>A0A2T7PT38</accession>
<evidence type="ECO:0000313" key="1">
    <source>
        <dbReference type="EMBL" id="PVD36592.1"/>
    </source>
</evidence>
<sequence>MDILLSSAKETETAMTVTEAIEVSAPFYYRKEVRPRRYRQQVLTFQHLSHKLTLSYLACIHLLENHFTVAKENLSVFSTKTSDITTPSTGVIEVLVPSTTEMEISAPSTESNDISVSFTASNEVSASVEPYRQHLSVEESTVPSSVETFSVSSAVKSEMTTPYSGAIEISSPLSIVERDTSSSFTGQTDFLSSVTQAVKVSASAEFYSLYPSAEESISQSLKESFTVSSAKASDIATPPVKPSSLIAFFY</sequence>
<comment type="caution">
    <text evidence="1">The sequence shown here is derived from an EMBL/GenBank/DDBJ whole genome shotgun (WGS) entry which is preliminary data.</text>
</comment>
<keyword evidence="2" id="KW-1185">Reference proteome</keyword>
<organism evidence="1 2">
    <name type="scientific">Pomacea canaliculata</name>
    <name type="common">Golden apple snail</name>
    <dbReference type="NCBI Taxonomy" id="400727"/>
    <lineage>
        <taxon>Eukaryota</taxon>
        <taxon>Metazoa</taxon>
        <taxon>Spiralia</taxon>
        <taxon>Lophotrochozoa</taxon>
        <taxon>Mollusca</taxon>
        <taxon>Gastropoda</taxon>
        <taxon>Caenogastropoda</taxon>
        <taxon>Architaenioglossa</taxon>
        <taxon>Ampullarioidea</taxon>
        <taxon>Ampullariidae</taxon>
        <taxon>Pomacea</taxon>
    </lineage>
</organism>
<proteinExistence type="predicted"/>
<name>A0A2T7PT38_POMCA</name>
<dbReference type="AlphaFoldDB" id="A0A2T7PT38"/>
<dbReference type="EMBL" id="PZQS01000002">
    <property type="protein sequence ID" value="PVD36592.1"/>
    <property type="molecule type" value="Genomic_DNA"/>
</dbReference>